<dbReference type="Proteomes" id="UP001055879">
    <property type="component" value="Linkage Group LG03"/>
</dbReference>
<evidence type="ECO:0000313" key="2">
    <source>
        <dbReference type="Proteomes" id="UP001055879"/>
    </source>
</evidence>
<protein>
    <submittedName>
        <fullName evidence="1">Uncharacterized protein</fullName>
    </submittedName>
</protein>
<proteinExistence type="predicted"/>
<reference evidence="1 2" key="2">
    <citation type="journal article" date="2022" name="Mol. Ecol. Resour.">
        <title>The genomes of chicory, endive, great burdock and yacon provide insights into Asteraceae paleo-polyploidization history and plant inulin production.</title>
        <authorList>
            <person name="Fan W."/>
            <person name="Wang S."/>
            <person name="Wang H."/>
            <person name="Wang A."/>
            <person name="Jiang F."/>
            <person name="Liu H."/>
            <person name="Zhao H."/>
            <person name="Xu D."/>
            <person name="Zhang Y."/>
        </authorList>
    </citation>
    <scope>NUCLEOTIDE SEQUENCE [LARGE SCALE GENOMIC DNA]</scope>
    <source>
        <strain evidence="2">cv. Niubang</strain>
    </source>
</reference>
<dbReference type="EMBL" id="CM042049">
    <property type="protein sequence ID" value="KAI3748398.1"/>
    <property type="molecule type" value="Genomic_DNA"/>
</dbReference>
<sequence>MAKVSADHKEALNSDLPPLLIHKVGQPSEISEDATNSEIIEITTGDQHSKPQHLVLEIPERTFDNFAKDDVRMNMSSTPQQTPKRVNFSPLRSPTYAYARFNEPSSPRGKSSIKSLIPKLSFKFRNRTSEIEKAAILALGGSPSEMRRNTKMSRTLSLTKLFASRTKRTSSLPITPIAHSNPESMHGRNTMEKGWIQRPMHRSQSVPVLIKDGSIGEIESLGGVFRIVPTTPKVTQGTDPTLNVNPTVEADGNDHQKEGEDIAEEEAVCRICMVELREGADDTLKMECNCKGELALAHQECAIKWFSIKGNKTCEVCKQEVENLPVTLLRIQRSQSRGLRANGAMHQYEVPRYRVWQDVPVLVIVSMLAYFCFLEQLLVTKMGSGAIAISLPFSCILGLLASMTSTTMVKRRYAWIYASIQFALVVGFAHVFYSKLHVQGVLSVLLATFAGFGGAMCATSIIYEFTKWRRRWHDWSNQPPGTVETAQPQESSEPAHVPEDQLHQQGGSTEALQPQQPTETGGITPSHEPDLQRGQTGDSGQQSGP</sequence>
<organism evidence="1 2">
    <name type="scientific">Arctium lappa</name>
    <name type="common">Greater burdock</name>
    <name type="synonym">Lappa major</name>
    <dbReference type="NCBI Taxonomy" id="4217"/>
    <lineage>
        <taxon>Eukaryota</taxon>
        <taxon>Viridiplantae</taxon>
        <taxon>Streptophyta</taxon>
        <taxon>Embryophyta</taxon>
        <taxon>Tracheophyta</taxon>
        <taxon>Spermatophyta</taxon>
        <taxon>Magnoliopsida</taxon>
        <taxon>eudicotyledons</taxon>
        <taxon>Gunneridae</taxon>
        <taxon>Pentapetalae</taxon>
        <taxon>asterids</taxon>
        <taxon>campanulids</taxon>
        <taxon>Asterales</taxon>
        <taxon>Asteraceae</taxon>
        <taxon>Carduoideae</taxon>
        <taxon>Cardueae</taxon>
        <taxon>Arctiinae</taxon>
        <taxon>Arctium</taxon>
    </lineage>
</organism>
<comment type="caution">
    <text evidence="1">The sequence shown here is derived from an EMBL/GenBank/DDBJ whole genome shotgun (WGS) entry which is preliminary data.</text>
</comment>
<name>A0ACB9DQ16_ARCLA</name>
<reference evidence="2" key="1">
    <citation type="journal article" date="2022" name="Mol. Ecol. Resour.">
        <title>The genomes of chicory, endive, great burdock and yacon provide insights into Asteraceae palaeo-polyploidization history and plant inulin production.</title>
        <authorList>
            <person name="Fan W."/>
            <person name="Wang S."/>
            <person name="Wang H."/>
            <person name="Wang A."/>
            <person name="Jiang F."/>
            <person name="Liu H."/>
            <person name="Zhao H."/>
            <person name="Xu D."/>
            <person name="Zhang Y."/>
        </authorList>
    </citation>
    <scope>NUCLEOTIDE SEQUENCE [LARGE SCALE GENOMIC DNA]</scope>
    <source>
        <strain evidence="2">cv. Niubang</strain>
    </source>
</reference>
<accession>A0ACB9DQ16</accession>
<keyword evidence="2" id="KW-1185">Reference proteome</keyword>
<gene>
    <name evidence="1" type="ORF">L6452_11435</name>
</gene>
<evidence type="ECO:0000313" key="1">
    <source>
        <dbReference type="EMBL" id="KAI3748398.1"/>
    </source>
</evidence>